<accession>A0A382TQM8</accession>
<name>A0A382TQM8_9ZZZZ</name>
<dbReference type="PROSITE" id="PS51257">
    <property type="entry name" value="PROKAR_LIPOPROTEIN"/>
    <property type="match status" value="1"/>
</dbReference>
<organism evidence="1">
    <name type="scientific">marine metagenome</name>
    <dbReference type="NCBI Taxonomy" id="408172"/>
    <lineage>
        <taxon>unclassified sequences</taxon>
        <taxon>metagenomes</taxon>
        <taxon>ecological metagenomes</taxon>
    </lineage>
</organism>
<dbReference type="AlphaFoldDB" id="A0A382TQM8"/>
<sequence length="196" mass="22290">MGWARGLRGLEPVYNGDMKYMVIALVLLLVAACGEEPDFKTVDDVVLALDGSNIDTNTCYANGTEPDRPPYGYLPDIHITEMVCAFGEIQDNYSPLIKLENQPLKLLIAVFSHSYPEDAKELCFEQYECRSDYEATLVKPGVVYHSDSERNLAKKQDIWVFDKNAIIIIRHEGMSNEARTRLYNSLKEDVSQHPRR</sequence>
<gene>
    <name evidence="1" type="ORF">METZ01_LOCUS377107</name>
</gene>
<dbReference type="EMBL" id="UINC01138361">
    <property type="protein sequence ID" value="SVD24253.1"/>
    <property type="molecule type" value="Genomic_DNA"/>
</dbReference>
<proteinExistence type="predicted"/>
<protein>
    <submittedName>
        <fullName evidence="1">Uncharacterized protein</fullName>
    </submittedName>
</protein>
<reference evidence="1" key="1">
    <citation type="submission" date="2018-05" db="EMBL/GenBank/DDBJ databases">
        <authorList>
            <person name="Lanie J.A."/>
            <person name="Ng W.-L."/>
            <person name="Kazmierczak K.M."/>
            <person name="Andrzejewski T.M."/>
            <person name="Davidsen T.M."/>
            <person name="Wayne K.J."/>
            <person name="Tettelin H."/>
            <person name="Glass J.I."/>
            <person name="Rusch D."/>
            <person name="Podicherti R."/>
            <person name="Tsui H.-C.T."/>
            <person name="Winkler M.E."/>
        </authorList>
    </citation>
    <scope>NUCLEOTIDE SEQUENCE</scope>
</reference>
<evidence type="ECO:0000313" key="1">
    <source>
        <dbReference type="EMBL" id="SVD24253.1"/>
    </source>
</evidence>